<protein>
    <recommendedName>
        <fullName evidence="4">DUF4345 domain-containing protein</fullName>
    </recommendedName>
</protein>
<dbReference type="AlphaFoldDB" id="A0A1C3UIP2"/>
<reference evidence="3" key="1">
    <citation type="submission" date="2016-08" db="EMBL/GenBank/DDBJ databases">
        <authorList>
            <person name="Varghese N."/>
            <person name="Submissions Spin"/>
        </authorList>
    </citation>
    <scope>NUCLEOTIDE SEQUENCE [LARGE SCALE GENOMIC DNA]</scope>
    <source>
        <strain evidence="3">P1-7</strain>
    </source>
</reference>
<keyword evidence="1" id="KW-0472">Membrane</keyword>
<dbReference type="RefSeq" id="WP_092573206.1">
    <property type="nucleotide sequence ID" value="NZ_FMAF01000002.1"/>
</dbReference>
<accession>A0A1C3UIP2</accession>
<evidence type="ECO:0000313" key="3">
    <source>
        <dbReference type="Proteomes" id="UP000199205"/>
    </source>
</evidence>
<keyword evidence="1" id="KW-0812">Transmembrane</keyword>
<name>A0A1C3UIP2_9HYPH</name>
<dbReference type="Proteomes" id="UP000199205">
    <property type="component" value="Unassembled WGS sequence"/>
</dbReference>
<proteinExistence type="predicted"/>
<feature type="transmembrane region" description="Helical" evidence="1">
    <location>
        <begin position="76"/>
        <end position="95"/>
    </location>
</feature>
<dbReference type="OrthoDB" id="9808658at2"/>
<evidence type="ECO:0000313" key="2">
    <source>
        <dbReference type="EMBL" id="SCB15360.1"/>
    </source>
</evidence>
<feature type="transmembrane region" description="Helical" evidence="1">
    <location>
        <begin position="102"/>
        <end position="122"/>
    </location>
</feature>
<keyword evidence="1" id="KW-1133">Transmembrane helix</keyword>
<sequence length="127" mass="13739">MEFYFPTEFGEQLAFCSAAFTALIGLVMMFAPGYTYRFLRLQVREGRSEAYAEARSAGGFLAGFGLVAILLAQPMIYLALGASFGVAAFGRILSIMSDRGSVFLNLLLLVVQAILAALPLLYGMGYI</sequence>
<dbReference type="EMBL" id="FMAF01000002">
    <property type="protein sequence ID" value="SCB15360.1"/>
    <property type="molecule type" value="Genomic_DNA"/>
</dbReference>
<organism evidence="2 3">
    <name type="scientific">Rhizobium lusitanum</name>
    <dbReference type="NCBI Taxonomy" id="293958"/>
    <lineage>
        <taxon>Bacteria</taxon>
        <taxon>Pseudomonadati</taxon>
        <taxon>Pseudomonadota</taxon>
        <taxon>Alphaproteobacteria</taxon>
        <taxon>Hyphomicrobiales</taxon>
        <taxon>Rhizobiaceae</taxon>
        <taxon>Rhizobium/Agrobacterium group</taxon>
        <taxon>Rhizobium</taxon>
    </lineage>
</organism>
<evidence type="ECO:0000256" key="1">
    <source>
        <dbReference type="SAM" id="Phobius"/>
    </source>
</evidence>
<evidence type="ECO:0008006" key="4">
    <source>
        <dbReference type="Google" id="ProtNLM"/>
    </source>
</evidence>
<feature type="transmembrane region" description="Helical" evidence="1">
    <location>
        <begin position="12"/>
        <end position="31"/>
    </location>
</feature>
<gene>
    <name evidence="2" type="ORF">GA0061101_102472</name>
</gene>